<dbReference type="EMBL" id="JANAKD010002001">
    <property type="protein sequence ID" value="KAJ3475245.1"/>
    <property type="molecule type" value="Genomic_DNA"/>
</dbReference>
<proteinExistence type="predicted"/>
<gene>
    <name evidence="1" type="ORF">NLG97_g9527</name>
</gene>
<reference evidence="1" key="1">
    <citation type="submission" date="2022-07" db="EMBL/GenBank/DDBJ databases">
        <title>Genome Sequence of Lecanicillium saksenae.</title>
        <authorList>
            <person name="Buettner E."/>
        </authorList>
    </citation>
    <scope>NUCLEOTIDE SEQUENCE</scope>
    <source>
        <strain evidence="1">VT-O1</strain>
    </source>
</reference>
<dbReference type="Proteomes" id="UP001148737">
    <property type="component" value="Unassembled WGS sequence"/>
</dbReference>
<evidence type="ECO:0000313" key="1">
    <source>
        <dbReference type="EMBL" id="KAJ3475245.1"/>
    </source>
</evidence>
<protein>
    <submittedName>
        <fullName evidence="1">Uncharacterized protein</fullName>
    </submittedName>
</protein>
<keyword evidence="2" id="KW-1185">Reference proteome</keyword>
<evidence type="ECO:0000313" key="2">
    <source>
        <dbReference type="Proteomes" id="UP001148737"/>
    </source>
</evidence>
<organism evidence="1 2">
    <name type="scientific">Lecanicillium saksenae</name>
    <dbReference type="NCBI Taxonomy" id="468837"/>
    <lineage>
        <taxon>Eukaryota</taxon>
        <taxon>Fungi</taxon>
        <taxon>Dikarya</taxon>
        <taxon>Ascomycota</taxon>
        <taxon>Pezizomycotina</taxon>
        <taxon>Sordariomycetes</taxon>
        <taxon>Hypocreomycetidae</taxon>
        <taxon>Hypocreales</taxon>
        <taxon>Cordycipitaceae</taxon>
        <taxon>Lecanicillium</taxon>
    </lineage>
</organism>
<comment type="caution">
    <text evidence="1">The sequence shown here is derived from an EMBL/GenBank/DDBJ whole genome shotgun (WGS) entry which is preliminary data.</text>
</comment>
<name>A0ACC1QIR0_9HYPO</name>
<sequence>MVWIKTDGVGNMATQLTSTTTTHDRSRGDPTPKDAVTTSIEKLVDMKTVSTEQQKPALGREQIRALVIDAFDSASNQLHAPNEDGRIMESLLSSANGDAKNDTPAVSVRSAKLVEIDTLDAERNVHRKSQHMRRSLTRQSKDRTRDAFNGFLLGA</sequence>
<accession>A0ACC1QIR0</accession>